<dbReference type="EMBL" id="CP019384">
    <property type="protein sequence ID" value="QAT16717.1"/>
    <property type="molecule type" value="Genomic_DNA"/>
</dbReference>
<dbReference type="SUPFAM" id="SSF158446">
    <property type="entry name" value="IVS-encoded protein-like"/>
    <property type="match status" value="1"/>
</dbReference>
<sequence length="121" mass="14256">MVDNAKNSKAYESAFDTAMEVFWLTKEYPKEELCSLADQLRTASRSVAVSIREGLVKKPHYRDIFVRHVIDALGFCEETKTWLDFSFECRYLGRDKYGELSRKYDEIRIMLYQSLGRNPRL</sequence>
<proteinExistence type="predicted"/>
<protein>
    <recommendedName>
        <fullName evidence="3">Four helix bundle protein</fullName>
    </recommendedName>
</protein>
<dbReference type="InterPro" id="IPR012657">
    <property type="entry name" value="23S_rRNA-intervening_sequence"/>
</dbReference>
<dbReference type="Gene3D" id="1.20.1440.60">
    <property type="entry name" value="23S rRNA-intervening sequence"/>
    <property type="match status" value="1"/>
</dbReference>
<evidence type="ECO:0000313" key="1">
    <source>
        <dbReference type="EMBL" id="QAT16717.1"/>
    </source>
</evidence>
<dbReference type="Proteomes" id="UP000287243">
    <property type="component" value="Chromosome"/>
</dbReference>
<dbReference type="InterPro" id="IPR036583">
    <property type="entry name" value="23S_rRNA_IVS_sf"/>
</dbReference>
<reference evidence="1 2" key="1">
    <citation type="submission" date="2017-01" db="EMBL/GenBank/DDBJ databases">
        <title>First insights into the biology of 'candidatus Vampirococcus archaeovorus'.</title>
        <authorList>
            <person name="Kizina J."/>
            <person name="Jordan S."/>
            <person name="Stueber K."/>
            <person name="Reinhardt R."/>
            <person name="Harder J."/>
        </authorList>
    </citation>
    <scope>NUCLEOTIDE SEQUENCE [LARGE SCALE GENOMIC DNA]</scope>
    <source>
        <strain evidence="1 2">LiM</strain>
    </source>
</reference>
<dbReference type="NCBIfam" id="TIGR02436">
    <property type="entry name" value="four helix bundle protein"/>
    <property type="match status" value="1"/>
</dbReference>
<gene>
    <name evidence="1" type="ORF">BU251_02700</name>
</gene>
<keyword evidence="2" id="KW-1185">Reference proteome</keyword>
<name>A0A410P3E0_VELA1</name>
<dbReference type="Pfam" id="PF05635">
    <property type="entry name" value="23S_rRNA_IVP"/>
    <property type="match status" value="1"/>
</dbReference>
<dbReference type="PANTHER" id="PTHR38471:SF2">
    <property type="entry name" value="FOUR HELIX BUNDLE PROTEIN"/>
    <property type="match status" value="1"/>
</dbReference>
<evidence type="ECO:0000313" key="2">
    <source>
        <dbReference type="Proteomes" id="UP000287243"/>
    </source>
</evidence>
<dbReference type="KEGG" id="vai:BU251_02700"/>
<evidence type="ECO:0008006" key="3">
    <source>
        <dbReference type="Google" id="ProtNLM"/>
    </source>
</evidence>
<dbReference type="PANTHER" id="PTHR38471">
    <property type="entry name" value="FOUR HELIX BUNDLE PROTEIN"/>
    <property type="match status" value="1"/>
</dbReference>
<dbReference type="RefSeq" id="WP_164908831.1">
    <property type="nucleotide sequence ID" value="NZ_CP019384.1"/>
</dbReference>
<accession>A0A410P3E0</accession>
<organism evidence="1 2">
    <name type="scientific">Velamenicoccus archaeovorus</name>
    <dbReference type="NCBI Taxonomy" id="1930593"/>
    <lineage>
        <taxon>Bacteria</taxon>
        <taxon>Pseudomonadati</taxon>
        <taxon>Candidatus Omnitrophota</taxon>
        <taxon>Candidatus Velamenicoccus</taxon>
    </lineage>
</organism>
<dbReference type="AlphaFoldDB" id="A0A410P3E0"/>